<accession>A0A7R9A5R9</accession>
<evidence type="ECO:0000256" key="1">
    <source>
        <dbReference type="ARBA" id="ARBA00023157"/>
    </source>
</evidence>
<keyword evidence="2" id="KW-0378">Hydrolase</keyword>
<sequence length="339" mass="36749">METRGIAWVFFLGLLSAKVLTAVYTGEEERRRAEDVVQVRDPRIREPDKRLAFDSCYCGISQYTGKRSGDPPGNSTDSDLDRIIGGTVVPSQTKYPWMAWGGLTPTQMGCTGALINDRYVLTAAHCVFANRHATFYVTLGDLDRSTSSESRSIQITARAIPHPGYRYQGTTPIDNDIALMRLDTPVNWNAYPHIRPICLPSGPLSVAGQTVTIAGWGCTNVLGAVLGYTSTKLREATLQVVSDDVCRRTASAPNYNNFLCAQKTGSTICKGDSGGPLMFRTQIGYYRNVGINSFGSGFPSNGAGFTETGSRCSSHSPLPRPAPTHSSSFSHGSFLLQIT</sequence>
<feature type="domain" description="Peptidase S1" evidence="5">
    <location>
        <begin position="83"/>
        <end position="339"/>
    </location>
</feature>
<proteinExistence type="predicted"/>
<dbReference type="OrthoDB" id="93664at2759"/>
<dbReference type="InterPro" id="IPR009003">
    <property type="entry name" value="Peptidase_S1_PA"/>
</dbReference>
<dbReference type="AlphaFoldDB" id="A0A7R9A5R9"/>
<dbReference type="CDD" id="cd00190">
    <property type="entry name" value="Tryp_SPc"/>
    <property type="match status" value="1"/>
</dbReference>
<dbReference type="PROSITE" id="PS00135">
    <property type="entry name" value="TRYPSIN_SER"/>
    <property type="match status" value="1"/>
</dbReference>
<dbReference type="GO" id="GO:0004252">
    <property type="term" value="F:serine-type endopeptidase activity"/>
    <property type="evidence" value="ECO:0007669"/>
    <property type="project" value="InterPro"/>
</dbReference>
<dbReference type="InterPro" id="IPR043504">
    <property type="entry name" value="Peptidase_S1_PA_chymotrypsin"/>
</dbReference>
<evidence type="ECO:0000256" key="3">
    <source>
        <dbReference type="SAM" id="MobiDB-lite"/>
    </source>
</evidence>
<reference evidence="6" key="1">
    <citation type="submission" date="2020-11" db="EMBL/GenBank/DDBJ databases">
        <authorList>
            <person name="Tran Van P."/>
        </authorList>
    </citation>
    <scope>NUCLEOTIDE SEQUENCE</scope>
</reference>
<dbReference type="InterPro" id="IPR001254">
    <property type="entry name" value="Trypsin_dom"/>
</dbReference>
<dbReference type="PROSITE" id="PS50240">
    <property type="entry name" value="TRYPSIN_DOM"/>
    <property type="match status" value="1"/>
</dbReference>
<dbReference type="SMART" id="SM00020">
    <property type="entry name" value="Tryp_SPc"/>
    <property type="match status" value="1"/>
</dbReference>
<dbReference type="FunFam" id="2.40.10.10:FF:000068">
    <property type="entry name" value="transmembrane protease serine 2"/>
    <property type="match status" value="1"/>
</dbReference>
<keyword evidence="1" id="KW-1015">Disulfide bond</keyword>
<dbReference type="PRINTS" id="PR00722">
    <property type="entry name" value="CHYMOTRYPSIN"/>
</dbReference>
<dbReference type="EMBL" id="LR901451">
    <property type="protein sequence ID" value="CAD7248646.1"/>
    <property type="molecule type" value="Genomic_DNA"/>
</dbReference>
<keyword evidence="2" id="KW-0645">Protease</keyword>
<dbReference type="InterPro" id="IPR033116">
    <property type="entry name" value="TRYPSIN_SER"/>
</dbReference>
<dbReference type="PROSITE" id="PS00134">
    <property type="entry name" value="TRYPSIN_HIS"/>
    <property type="match status" value="1"/>
</dbReference>
<dbReference type="EMBL" id="CAJPEV010001934">
    <property type="protein sequence ID" value="CAG0894960.1"/>
    <property type="molecule type" value="Genomic_DNA"/>
</dbReference>
<dbReference type="Gene3D" id="2.40.10.10">
    <property type="entry name" value="Trypsin-like serine proteases"/>
    <property type="match status" value="1"/>
</dbReference>
<feature type="signal peptide" evidence="4">
    <location>
        <begin position="1"/>
        <end position="21"/>
    </location>
</feature>
<dbReference type="PANTHER" id="PTHR24252">
    <property type="entry name" value="ACROSIN-RELATED"/>
    <property type="match status" value="1"/>
</dbReference>
<feature type="chain" id="PRO_5036209733" description="Peptidase S1 domain-containing protein" evidence="4">
    <location>
        <begin position="22"/>
        <end position="339"/>
    </location>
</feature>
<keyword evidence="4" id="KW-0732">Signal</keyword>
<gene>
    <name evidence="6" type="ORF">DSTB1V02_LOCUS8457</name>
</gene>
<dbReference type="InterPro" id="IPR018114">
    <property type="entry name" value="TRYPSIN_HIS"/>
</dbReference>
<dbReference type="SUPFAM" id="SSF50494">
    <property type="entry name" value="Trypsin-like serine proteases"/>
    <property type="match status" value="1"/>
</dbReference>
<dbReference type="Pfam" id="PF00089">
    <property type="entry name" value="Trypsin"/>
    <property type="match status" value="1"/>
</dbReference>
<evidence type="ECO:0000256" key="2">
    <source>
        <dbReference type="RuleBase" id="RU363034"/>
    </source>
</evidence>
<dbReference type="Proteomes" id="UP000677054">
    <property type="component" value="Unassembled WGS sequence"/>
</dbReference>
<organism evidence="6">
    <name type="scientific">Darwinula stevensoni</name>
    <dbReference type="NCBI Taxonomy" id="69355"/>
    <lineage>
        <taxon>Eukaryota</taxon>
        <taxon>Metazoa</taxon>
        <taxon>Ecdysozoa</taxon>
        <taxon>Arthropoda</taxon>
        <taxon>Crustacea</taxon>
        <taxon>Oligostraca</taxon>
        <taxon>Ostracoda</taxon>
        <taxon>Podocopa</taxon>
        <taxon>Podocopida</taxon>
        <taxon>Darwinulocopina</taxon>
        <taxon>Darwinuloidea</taxon>
        <taxon>Darwinulidae</taxon>
        <taxon>Darwinula</taxon>
    </lineage>
</organism>
<evidence type="ECO:0000313" key="7">
    <source>
        <dbReference type="Proteomes" id="UP000677054"/>
    </source>
</evidence>
<evidence type="ECO:0000256" key="4">
    <source>
        <dbReference type="SAM" id="SignalP"/>
    </source>
</evidence>
<dbReference type="PANTHER" id="PTHR24252:SF7">
    <property type="entry name" value="HYALIN"/>
    <property type="match status" value="1"/>
</dbReference>
<name>A0A7R9A5R9_9CRUS</name>
<evidence type="ECO:0000259" key="5">
    <source>
        <dbReference type="PROSITE" id="PS50240"/>
    </source>
</evidence>
<dbReference type="InterPro" id="IPR001314">
    <property type="entry name" value="Peptidase_S1A"/>
</dbReference>
<protein>
    <recommendedName>
        <fullName evidence="5">Peptidase S1 domain-containing protein</fullName>
    </recommendedName>
</protein>
<keyword evidence="2" id="KW-0720">Serine protease</keyword>
<feature type="region of interest" description="Disordered" evidence="3">
    <location>
        <begin position="309"/>
        <end position="331"/>
    </location>
</feature>
<dbReference type="GO" id="GO:0006508">
    <property type="term" value="P:proteolysis"/>
    <property type="evidence" value="ECO:0007669"/>
    <property type="project" value="UniProtKB-KW"/>
</dbReference>
<evidence type="ECO:0000313" key="6">
    <source>
        <dbReference type="EMBL" id="CAD7248646.1"/>
    </source>
</evidence>
<keyword evidence="7" id="KW-1185">Reference proteome</keyword>